<organism evidence="2 3">
    <name type="scientific">Novosphingobium sediminicola</name>
    <dbReference type="NCBI Taxonomy" id="563162"/>
    <lineage>
        <taxon>Bacteria</taxon>
        <taxon>Pseudomonadati</taxon>
        <taxon>Pseudomonadota</taxon>
        <taxon>Alphaproteobacteria</taxon>
        <taxon>Sphingomonadales</taxon>
        <taxon>Sphingomonadaceae</taxon>
        <taxon>Novosphingobium</taxon>
    </lineage>
</organism>
<keyword evidence="1" id="KW-0812">Transmembrane</keyword>
<protein>
    <recommendedName>
        <fullName evidence="4">Iron uptake protein</fullName>
    </recommendedName>
</protein>
<keyword evidence="1" id="KW-1133">Transmembrane helix</keyword>
<evidence type="ECO:0000256" key="1">
    <source>
        <dbReference type="SAM" id="Phobius"/>
    </source>
</evidence>
<evidence type="ECO:0000313" key="2">
    <source>
        <dbReference type="EMBL" id="MBB3957553.1"/>
    </source>
</evidence>
<keyword evidence="1" id="KW-0472">Membrane</keyword>
<feature type="transmembrane region" description="Helical" evidence="1">
    <location>
        <begin position="47"/>
        <end position="68"/>
    </location>
</feature>
<feature type="transmembrane region" description="Helical" evidence="1">
    <location>
        <begin position="75"/>
        <end position="94"/>
    </location>
</feature>
<sequence>MALVKRAAPGRKAVLNRILAGLGGGYLLAAAAAGGLAAILPMPRIEAVVTAQIAAYVLFVLAALAAFLPRKGATAWAIILLPGAIFALAGWLGGGR</sequence>
<reference evidence="2 3" key="1">
    <citation type="submission" date="2020-08" db="EMBL/GenBank/DDBJ databases">
        <title>Genomic Encyclopedia of Type Strains, Phase IV (KMG-IV): sequencing the most valuable type-strain genomes for metagenomic binning, comparative biology and taxonomic classification.</title>
        <authorList>
            <person name="Goeker M."/>
        </authorList>
    </citation>
    <scope>NUCLEOTIDE SEQUENCE [LARGE SCALE GENOMIC DNA]</scope>
    <source>
        <strain evidence="2 3">DSM 27057</strain>
    </source>
</reference>
<evidence type="ECO:0000313" key="3">
    <source>
        <dbReference type="Proteomes" id="UP000548867"/>
    </source>
</evidence>
<keyword evidence="3" id="KW-1185">Reference proteome</keyword>
<accession>A0A7W6G8L8</accession>
<dbReference type="Proteomes" id="UP000548867">
    <property type="component" value="Unassembled WGS sequence"/>
</dbReference>
<dbReference type="EMBL" id="JACIDX010000026">
    <property type="protein sequence ID" value="MBB3957553.1"/>
    <property type="molecule type" value="Genomic_DNA"/>
</dbReference>
<dbReference type="AlphaFoldDB" id="A0A7W6G8L8"/>
<gene>
    <name evidence="2" type="ORF">GGR38_004527</name>
</gene>
<comment type="caution">
    <text evidence="2">The sequence shown here is derived from an EMBL/GenBank/DDBJ whole genome shotgun (WGS) entry which is preliminary data.</text>
</comment>
<name>A0A7W6G8L8_9SPHN</name>
<proteinExistence type="predicted"/>
<evidence type="ECO:0008006" key="4">
    <source>
        <dbReference type="Google" id="ProtNLM"/>
    </source>
</evidence>